<evidence type="ECO:0008006" key="3">
    <source>
        <dbReference type="Google" id="ProtNLM"/>
    </source>
</evidence>
<keyword evidence="2" id="KW-1185">Reference proteome</keyword>
<name>A0A4Z1BW96_9FLAO</name>
<dbReference type="InterPro" id="IPR019694">
    <property type="entry name" value="Phage_HP1_Orf23"/>
</dbReference>
<dbReference type="AlphaFoldDB" id="A0A4Z1BW96"/>
<proteinExistence type="predicted"/>
<gene>
    <name evidence="1" type="ORF">E4J94_09880</name>
</gene>
<accession>A0A4Z1BW96</accession>
<evidence type="ECO:0000313" key="2">
    <source>
        <dbReference type="Proteomes" id="UP000297998"/>
    </source>
</evidence>
<dbReference type="OrthoDB" id="1041499at2"/>
<dbReference type="Pfam" id="PF10758">
    <property type="entry name" value="DUF2586"/>
    <property type="match status" value="1"/>
</dbReference>
<dbReference type="EMBL" id="SRPE01000006">
    <property type="protein sequence ID" value="TGN26745.1"/>
    <property type="molecule type" value="Genomic_DNA"/>
</dbReference>
<sequence>MSNLNGITIQKGKLGANRTNNKRSVSALIISSAIVAKLAYNTPITIYSTDDLEQYGLTAEFDAVNNVHVYRHVSEFYRMAGAGTELHLMLVSQTETLKTIVESETAKTLLASADFEIRQLAIAVNPTEAPTVVKGLPEELVESIPLAQGLADWAFKQNMPCHIFLEGYHLDGASNIVENLREIENVQATKVSVVIGQDWKYAETKTGLAQKFADVGTVLGVCSAASIEQNIGDNEAFDINDSKKDAWMIPGLSSHKKNTEVYSQLQNFEDKGYIFGLSYSGLAGIRINNDHVCAPVVVDQEGNMNEHTIAYGRIMDDAIRQLRSVYLPKIKRTYPVDENGKLLSGSLVSLEGVGDKVFEDMIASGEISYGKTTIDSTSDLLVEKELIVSFAIVPMGSIGEIKGTINIKNNI</sequence>
<protein>
    <recommendedName>
        <fullName evidence="3">DUF2586 family protein</fullName>
    </recommendedName>
</protein>
<comment type="caution">
    <text evidence="1">The sequence shown here is derived from an EMBL/GenBank/DDBJ whole genome shotgun (WGS) entry which is preliminary data.</text>
</comment>
<dbReference type="Proteomes" id="UP000297998">
    <property type="component" value="Unassembled WGS sequence"/>
</dbReference>
<dbReference type="RefSeq" id="WP_135835644.1">
    <property type="nucleotide sequence ID" value="NZ_SRPE01000006.1"/>
</dbReference>
<reference evidence="1 2" key="1">
    <citation type="submission" date="2019-03" db="EMBL/GenBank/DDBJ databases">
        <title>Empedobacter tilapiae sp. nov., isolated from an intestine of Nile tilapia Oreochromis niloticus.</title>
        <authorList>
            <person name="Kim Y.-O."/>
            <person name="Yoon J.-H."/>
        </authorList>
    </citation>
    <scope>NUCLEOTIDE SEQUENCE [LARGE SCALE GENOMIC DNA]</scope>
    <source>
        <strain evidence="1 2">MRS2</strain>
    </source>
</reference>
<organism evidence="1 2">
    <name type="scientific">Empedobacter tilapiae</name>
    <dbReference type="NCBI Taxonomy" id="2491114"/>
    <lineage>
        <taxon>Bacteria</taxon>
        <taxon>Pseudomonadati</taxon>
        <taxon>Bacteroidota</taxon>
        <taxon>Flavobacteriia</taxon>
        <taxon>Flavobacteriales</taxon>
        <taxon>Weeksellaceae</taxon>
        <taxon>Empedobacter</taxon>
    </lineage>
</organism>
<evidence type="ECO:0000313" key="1">
    <source>
        <dbReference type="EMBL" id="TGN26745.1"/>
    </source>
</evidence>